<dbReference type="PANTHER" id="PTHR10706">
    <property type="entry name" value="F-BOX FAMILY PROTEIN"/>
    <property type="match status" value="1"/>
</dbReference>
<dbReference type="InterPro" id="IPR036047">
    <property type="entry name" value="F-box-like_dom_sf"/>
</dbReference>
<evidence type="ECO:0000256" key="2">
    <source>
        <dbReference type="ARBA" id="ARBA00022786"/>
    </source>
</evidence>
<accession>A0AAN7TPW6</accession>
<name>A0AAN7TPW6_9PEZI</name>
<keyword evidence="2" id="KW-0833">Ubl conjugation pathway</keyword>
<sequence length="593" mass="66711">MGTPATLTGIAGLPAELILQILAHLNPVDLAAVSRTCKTLSRHSYDDQLWQPLVNHNLPEPLSRPTPSKSFRELYTAHHPYWFLAKFRIWFGDTEHQGKLVAARYNPHEGCIEAHTVVAQRGRHKIELWEKDREVIIHSFNPKIMLDLGKPVLKLEPGGLRTDEQPHHNAFDRAYAPSSNYSEEILMDTATEPGLYSSFMLCRTLPEHAVTSQTAVWPPLTLPGASHVRNTTRDGYKSAGHRPTKLDEVSEHHWRLRKWIEFNGRRSNPTVMSLISHGGLAAASSIGGSYFAPNLDANAGGGIGIRMPEDITTFATLPEWAFKPTLEKPWQGLWCGDYSGHGCEFMMVLQPDKKDERPLPRGMDWLRQWFRGGGRRRHSSDSEASWASAQEAFDHEEAAREQVEDVERNAVQEQQDLIEAITQQQMQAITQQQLQQLLVMHHEDIQQQSIAPQEVLAGFTEAPIKSAQVSAGLSKQAVTNGEELTPRGRLEAIKITGDPNIPRGEYTFIAPDIGEGGFLRVADEEIFKGARVVRSVGHIAGRNFREDQYTPSQLIMISHDRLAQFWEGFGHISYYQRVDVDALMSYAGERHRA</sequence>
<dbReference type="PROSITE" id="PS50181">
    <property type="entry name" value="FBOX"/>
    <property type="match status" value="1"/>
</dbReference>
<dbReference type="Pfam" id="PF12937">
    <property type="entry name" value="F-box-like"/>
    <property type="match status" value="1"/>
</dbReference>
<evidence type="ECO:0000313" key="6">
    <source>
        <dbReference type="Proteomes" id="UP001310890"/>
    </source>
</evidence>
<feature type="coiled-coil region" evidence="3">
    <location>
        <begin position="389"/>
        <end position="423"/>
    </location>
</feature>
<evidence type="ECO:0000313" key="5">
    <source>
        <dbReference type="EMBL" id="KAK5111131.1"/>
    </source>
</evidence>
<dbReference type="SMART" id="SM00256">
    <property type="entry name" value="FBOX"/>
    <property type="match status" value="1"/>
</dbReference>
<dbReference type="SUPFAM" id="SSF81383">
    <property type="entry name" value="F-box domain"/>
    <property type="match status" value="1"/>
</dbReference>
<proteinExistence type="predicted"/>
<comment type="pathway">
    <text evidence="1">Protein modification; protein ubiquitination.</text>
</comment>
<evidence type="ECO:0000256" key="3">
    <source>
        <dbReference type="SAM" id="Coils"/>
    </source>
</evidence>
<evidence type="ECO:0000256" key="1">
    <source>
        <dbReference type="ARBA" id="ARBA00004906"/>
    </source>
</evidence>
<gene>
    <name evidence="5" type="ORF">LTR62_005330</name>
</gene>
<dbReference type="Pfam" id="PF12014">
    <property type="entry name" value="Cyclin_D1_bind"/>
    <property type="match status" value="1"/>
</dbReference>
<keyword evidence="3" id="KW-0175">Coiled coil</keyword>
<dbReference type="InterPro" id="IPR045048">
    <property type="entry name" value="FBXO31/39"/>
</dbReference>
<protein>
    <recommendedName>
        <fullName evidence="4">F-box domain-containing protein</fullName>
    </recommendedName>
</protein>
<dbReference type="Proteomes" id="UP001310890">
    <property type="component" value="Unassembled WGS sequence"/>
</dbReference>
<reference evidence="5" key="1">
    <citation type="submission" date="2023-08" db="EMBL/GenBank/DDBJ databases">
        <title>Black Yeasts Isolated from many extreme environments.</title>
        <authorList>
            <person name="Coleine C."/>
            <person name="Stajich J.E."/>
            <person name="Selbmann L."/>
        </authorList>
    </citation>
    <scope>NUCLEOTIDE SEQUENCE</scope>
    <source>
        <strain evidence="5">CCFEE 5401</strain>
    </source>
</reference>
<dbReference type="InterPro" id="IPR001810">
    <property type="entry name" value="F-box_dom"/>
</dbReference>
<dbReference type="EMBL" id="JAVRRL010000042">
    <property type="protein sequence ID" value="KAK5111131.1"/>
    <property type="molecule type" value="Genomic_DNA"/>
</dbReference>
<dbReference type="Gene3D" id="1.20.1280.50">
    <property type="match status" value="1"/>
</dbReference>
<dbReference type="AlphaFoldDB" id="A0AAN7TPW6"/>
<comment type="caution">
    <text evidence="5">The sequence shown here is derived from an EMBL/GenBank/DDBJ whole genome shotgun (WGS) entry which is preliminary data.</text>
</comment>
<dbReference type="PANTHER" id="PTHR10706:SF130">
    <property type="entry name" value="F-BOX ONLY PROTEIN 31"/>
    <property type="match status" value="1"/>
</dbReference>
<evidence type="ECO:0000259" key="4">
    <source>
        <dbReference type="PROSITE" id="PS50181"/>
    </source>
</evidence>
<organism evidence="5 6">
    <name type="scientific">Meristemomyces frigidus</name>
    <dbReference type="NCBI Taxonomy" id="1508187"/>
    <lineage>
        <taxon>Eukaryota</taxon>
        <taxon>Fungi</taxon>
        <taxon>Dikarya</taxon>
        <taxon>Ascomycota</taxon>
        <taxon>Pezizomycotina</taxon>
        <taxon>Dothideomycetes</taxon>
        <taxon>Dothideomycetidae</taxon>
        <taxon>Mycosphaerellales</taxon>
        <taxon>Teratosphaeriaceae</taxon>
        <taxon>Meristemomyces</taxon>
    </lineage>
</organism>
<feature type="domain" description="F-box" evidence="4">
    <location>
        <begin position="7"/>
        <end position="53"/>
    </location>
</feature>